<reference evidence="3" key="1">
    <citation type="submission" date="2016-09" db="EMBL/GenBank/DDBJ databases">
        <authorList>
            <person name="Jeantristanb JTB J.-T."/>
            <person name="Ricardo R."/>
        </authorList>
    </citation>
    <scope>NUCLEOTIDE SEQUENCE [LARGE SCALE GENOMIC DNA]</scope>
</reference>
<gene>
    <name evidence="2" type="ORF">BQ2448_435</name>
</gene>
<feature type="region of interest" description="Disordered" evidence="1">
    <location>
        <begin position="237"/>
        <end position="261"/>
    </location>
</feature>
<evidence type="ECO:0000313" key="3">
    <source>
        <dbReference type="Proteomes" id="UP000198372"/>
    </source>
</evidence>
<feature type="compositionally biased region" description="Basic residues" evidence="1">
    <location>
        <begin position="15"/>
        <end position="26"/>
    </location>
</feature>
<proteinExistence type="predicted"/>
<dbReference type="EMBL" id="FMSP01000003">
    <property type="protein sequence ID" value="SCV68314.1"/>
    <property type="molecule type" value="Genomic_DNA"/>
</dbReference>
<organism evidence="2 3">
    <name type="scientific">Microbotryum intermedium</name>
    <dbReference type="NCBI Taxonomy" id="269621"/>
    <lineage>
        <taxon>Eukaryota</taxon>
        <taxon>Fungi</taxon>
        <taxon>Dikarya</taxon>
        <taxon>Basidiomycota</taxon>
        <taxon>Pucciniomycotina</taxon>
        <taxon>Microbotryomycetes</taxon>
        <taxon>Microbotryales</taxon>
        <taxon>Microbotryaceae</taxon>
        <taxon>Microbotryum</taxon>
    </lineage>
</organism>
<evidence type="ECO:0000313" key="2">
    <source>
        <dbReference type="EMBL" id="SCV68314.1"/>
    </source>
</evidence>
<dbReference type="AlphaFoldDB" id="A0A238F8V5"/>
<dbReference type="Proteomes" id="UP000198372">
    <property type="component" value="Unassembled WGS sequence"/>
</dbReference>
<protein>
    <submittedName>
        <fullName evidence="2">BQ2448_435 protein</fullName>
    </submittedName>
</protein>
<name>A0A238F8V5_9BASI</name>
<dbReference type="OrthoDB" id="2534809at2759"/>
<evidence type="ECO:0000256" key="1">
    <source>
        <dbReference type="SAM" id="MobiDB-lite"/>
    </source>
</evidence>
<sequence length="349" mass="38894">MPIPVTIESSIAVPRRSKSKHRRSFVRHAAAGATPSTDDDPEDLDRGVAGSVPKSVTVARESDRRSNQVPPLNDDLWLYILDNISARELTRLRTVSQDFCGKISHLLRSRFRNLACSKEYEVLFESCAPAAARRSPRHRVTFSSFVPNPSSIELAEFRFACSPTTSQFITLDDDQSFGNNLLALHIRAVYAAPQAPLHVEESPETWGAVSTPPTMQSYAWTLNIANGMNRVFRSWFERPDIPPPSPPSSPEYDSSDTETPLAAPRPKAIKMLKPALGCAIHSAQIQCHLVHGIARDPRVTYQPLPGALPSRFEFAYESLKIDVARLVVGVEEGLRRSGPQERFLMWLRV</sequence>
<keyword evidence="3" id="KW-1185">Reference proteome</keyword>
<feature type="region of interest" description="Disordered" evidence="1">
    <location>
        <begin position="1"/>
        <end position="68"/>
    </location>
</feature>
<accession>A0A238F8V5</accession>